<name>A0A8J3AIJ0_9BACI</name>
<organism evidence="1 2">
    <name type="scientific">Gottfriedia solisilvae</name>
    <dbReference type="NCBI Taxonomy" id="1516104"/>
    <lineage>
        <taxon>Bacteria</taxon>
        <taxon>Bacillati</taxon>
        <taxon>Bacillota</taxon>
        <taxon>Bacilli</taxon>
        <taxon>Bacillales</taxon>
        <taxon>Bacillaceae</taxon>
        <taxon>Gottfriedia</taxon>
    </lineage>
</organism>
<dbReference type="OrthoDB" id="2884815at2"/>
<evidence type="ECO:0000313" key="1">
    <source>
        <dbReference type="EMBL" id="GGI10596.1"/>
    </source>
</evidence>
<dbReference type="Proteomes" id="UP000626244">
    <property type="component" value="Unassembled WGS sequence"/>
</dbReference>
<keyword evidence="2" id="KW-1185">Reference proteome</keyword>
<sequence length="71" mass="8088">MLKQALTPEEKAIYLELLQDLINAGTELEIKRIEDEILKFLRKARELPVSIEAKDEKAAAAHYIRAGILKN</sequence>
<proteinExistence type="predicted"/>
<comment type="caution">
    <text evidence="1">The sequence shown here is derived from an EMBL/GenBank/DDBJ whole genome shotgun (WGS) entry which is preliminary data.</text>
</comment>
<gene>
    <name evidence="1" type="ORF">GCM10007380_03600</name>
</gene>
<evidence type="ECO:0000313" key="2">
    <source>
        <dbReference type="Proteomes" id="UP000626244"/>
    </source>
</evidence>
<protein>
    <submittedName>
        <fullName evidence="1">Uncharacterized protein</fullName>
    </submittedName>
</protein>
<dbReference type="EMBL" id="BMHB01000001">
    <property type="protein sequence ID" value="GGI10596.1"/>
    <property type="molecule type" value="Genomic_DNA"/>
</dbReference>
<dbReference type="AlphaFoldDB" id="A0A8J3AIJ0"/>
<accession>A0A8J3AIJ0</accession>
<reference evidence="2" key="1">
    <citation type="journal article" date="2019" name="Int. J. Syst. Evol. Microbiol.">
        <title>The Global Catalogue of Microorganisms (GCM) 10K type strain sequencing project: providing services to taxonomists for standard genome sequencing and annotation.</title>
        <authorList>
            <consortium name="The Broad Institute Genomics Platform"/>
            <consortium name="The Broad Institute Genome Sequencing Center for Infectious Disease"/>
            <person name="Wu L."/>
            <person name="Ma J."/>
        </authorList>
    </citation>
    <scope>NUCLEOTIDE SEQUENCE [LARGE SCALE GENOMIC DNA]</scope>
    <source>
        <strain evidence="2">CGMCC 1.14993</strain>
    </source>
</reference>
<dbReference type="RefSeq" id="WP_087998658.1">
    <property type="nucleotide sequence ID" value="NZ_BMHB01000001.1"/>
</dbReference>